<dbReference type="Gene3D" id="3.40.50.720">
    <property type="entry name" value="NAD(P)-binding Rossmann-like Domain"/>
    <property type="match status" value="1"/>
</dbReference>
<name>M1K2D0_ENCCN</name>
<keyword evidence="1" id="KW-0812">Transmembrane</keyword>
<dbReference type="PANTHER" id="PTHR43550:SF3">
    <property type="entry name" value="3-KETODIHYDROSPHINGOSINE REDUCTASE"/>
    <property type="match status" value="1"/>
</dbReference>
<dbReference type="VEuPathDB" id="MicrosporidiaDB:AEWR_111060"/>
<keyword evidence="1" id="KW-1133">Transmembrane helix</keyword>
<dbReference type="GO" id="GO:0047560">
    <property type="term" value="F:3-dehydrosphinganine reductase activity"/>
    <property type="evidence" value="ECO:0007669"/>
    <property type="project" value="TreeGrafter"/>
</dbReference>
<dbReference type="VEuPathDB" id="MicrosporidiaDB:AEWQ_111060"/>
<dbReference type="EMBL" id="KC513604">
    <property type="protein sequence ID" value="AGE94928.1"/>
    <property type="molecule type" value="Genomic_DNA"/>
</dbReference>
<dbReference type="SUPFAM" id="SSF51735">
    <property type="entry name" value="NAD(P)-binding Rossmann-fold domains"/>
    <property type="match status" value="1"/>
</dbReference>
<dbReference type="PANTHER" id="PTHR43550">
    <property type="entry name" value="3-KETODIHYDROSPHINGOSINE REDUCTASE"/>
    <property type="match status" value="1"/>
</dbReference>
<dbReference type="InterPro" id="IPR036291">
    <property type="entry name" value="NAD(P)-bd_dom_sf"/>
</dbReference>
<evidence type="ECO:0000313" key="2">
    <source>
        <dbReference type="EMBL" id="AGE94928.1"/>
    </source>
</evidence>
<gene>
    <name evidence="2" type="ORF">ECU11_1070</name>
</gene>
<keyword evidence="1" id="KW-0472">Membrane</keyword>
<organism evidence="2">
    <name type="scientific">Encephalitozoon cuniculi</name>
    <name type="common">Microsporidian parasite</name>
    <dbReference type="NCBI Taxonomy" id="6035"/>
    <lineage>
        <taxon>Eukaryota</taxon>
        <taxon>Fungi</taxon>
        <taxon>Fungi incertae sedis</taxon>
        <taxon>Microsporidia</taxon>
        <taxon>Unikaryonidae</taxon>
        <taxon>Encephalitozoon</taxon>
    </lineage>
</organism>
<sequence length="299" mass="33417">MPAILLVLATVVAIYFMIGYSARHGISIRGRKILIIGGSSGLGLAFARILKEAGNDVTVTSRSMKKLEALQRRWGLKTQVLDVNAADVPEPTDFDYIFCCAGVSYPSYFIDQPLEVFEETANTNYLGTVAMLKHYAAVNKKPVKFIMIGSTLALLTFPGFSSYSPSKTALLSLFYTVRDEMGKIGVELYLYNTASILTPGFERENRAKPAYTRAVEGMVSPSSAEKRATAFLNGMKERRVVTSDVFTYLCQIRLECECFIDYILFPIAVAVVFASRTYVRWKFRTSERMGRMERSKCPP</sequence>
<dbReference type="InterPro" id="IPR002347">
    <property type="entry name" value="SDR_fam"/>
</dbReference>
<reference evidence="2" key="1">
    <citation type="journal article" date="2013" name="Eukaryot. Cell">
        <title>Extremely Reduced Levels of Heterozygosity in the Vertebrate Pathogen Encephalitozoon cuniculi.</title>
        <authorList>
            <person name="Selman M."/>
            <person name="Sak B."/>
            <person name="Kvac M."/>
            <person name="Farinelli L."/>
            <person name="Weiss L.M."/>
            <person name="Corradi N."/>
        </authorList>
    </citation>
    <scope>NUCLEOTIDE SEQUENCE</scope>
</reference>
<evidence type="ECO:0000256" key="1">
    <source>
        <dbReference type="SAM" id="Phobius"/>
    </source>
</evidence>
<dbReference type="GO" id="GO:0030148">
    <property type="term" value="P:sphingolipid biosynthetic process"/>
    <property type="evidence" value="ECO:0007669"/>
    <property type="project" value="TreeGrafter"/>
</dbReference>
<dbReference type="VEuPathDB" id="MicrosporidiaDB:AEWD_111060"/>
<dbReference type="AlphaFoldDB" id="M1K2D0"/>
<dbReference type="VEuPathDB" id="MicrosporidiaDB:ECU11_1070"/>
<proteinExistence type="predicted"/>
<feature type="transmembrane region" description="Helical" evidence="1">
    <location>
        <begin position="259"/>
        <end position="279"/>
    </location>
</feature>
<dbReference type="GO" id="GO:0005789">
    <property type="term" value="C:endoplasmic reticulum membrane"/>
    <property type="evidence" value="ECO:0007669"/>
    <property type="project" value="TreeGrafter"/>
</dbReference>
<protein>
    <submittedName>
        <fullName evidence="2">Uncharacterized protein</fullName>
    </submittedName>
</protein>
<dbReference type="Pfam" id="PF00106">
    <property type="entry name" value="adh_short"/>
    <property type="match status" value="1"/>
</dbReference>
<dbReference type="GO" id="GO:0006666">
    <property type="term" value="P:3-keto-sphinganine metabolic process"/>
    <property type="evidence" value="ECO:0007669"/>
    <property type="project" value="TreeGrafter"/>
</dbReference>
<dbReference type="VEuPathDB" id="MicrosporidiaDB:M970_111060"/>
<accession>M1K2D0</accession>